<keyword evidence="5" id="KW-1185">Reference proteome</keyword>
<dbReference type="InterPro" id="IPR026453">
    <property type="entry name" value="PGF_pre_PGF"/>
</dbReference>
<dbReference type="EMBL" id="FOZK01000002">
    <property type="protein sequence ID" value="SFS01383.1"/>
    <property type="molecule type" value="Genomic_DNA"/>
</dbReference>
<evidence type="ECO:0000259" key="3">
    <source>
        <dbReference type="PROSITE" id="PS50093"/>
    </source>
</evidence>
<keyword evidence="2" id="KW-0812">Transmembrane</keyword>
<sequence length="674" mass="70497">MNASSSPAAPSASPSERWRARAAVLAIVAVLVLSLLLATSALAQESDDTPPTLAGGERVNATTMQVTVADDTDVDEASIDVEDFSLSDGDLASINVTESGSNATVKLFLESGVNTDTVTVRSPADGAVTDAAGNALASDSVTVTGMDSRLPFLREFRLKRVNESAAKIVARSNEPLTGLDVEIRGPTSANLTRADFRAVDDNVFGVPHVRTVHFPEDGVYTVEVTSLEDESGLFVNLTTAETFVRDATAPTTEIDGPSHVEAGDRARFDGSASTDNVGVVDYEWTVDGETLANGSGFEHAFDEPGTHRVGLTVADEGGNADTANWSVTVHDAPSKRGVGVTATNDSARRLVVVSSNRTEERVRITDEYGRLVGDDDVTVRSLRVTLPTDETLRLNVCGNATAPGFEDGTGREALTVVSIDHGNETVRDPTFRFSVSASRLSRAGISYSDVALYRDDGNWTELPTEVVRATKSTVVYEAESPGLSTFVVGASGAERDWEASDGGDGGDIRVADARLVRDSVPLGEYVVVEVTLANDGIERGSFLAGLSVGSRVVDTRRVTVDAGETRSVSFATRAVSNGTVSVNGTVAGDLRVVTRDETPTEESGGGLLSNDGNDTGEEANGSENSGDGGGFDVPIPNPLALWPDGLVGTVLTGIVGLVVGTYGVLKALAIYLGY</sequence>
<feature type="region of interest" description="Disordered" evidence="1">
    <location>
        <begin position="595"/>
        <end position="630"/>
    </location>
</feature>
<keyword evidence="2" id="KW-1133">Transmembrane helix</keyword>
<evidence type="ECO:0000313" key="5">
    <source>
        <dbReference type="Proteomes" id="UP000199062"/>
    </source>
</evidence>
<evidence type="ECO:0000256" key="2">
    <source>
        <dbReference type="SAM" id="Phobius"/>
    </source>
</evidence>
<gene>
    <name evidence="4" type="ORF">SAMN05216559_2490</name>
</gene>
<dbReference type="SUPFAM" id="SSF49299">
    <property type="entry name" value="PKD domain"/>
    <property type="match status" value="1"/>
</dbReference>
<feature type="region of interest" description="Disordered" evidence="1">
    <location>
        <begin position="250"/>
        <end position="269"/>
    </location>
</feature>
<dbReference type="NCBIfam" id="TIGR04213">
    <property type="entry name" value="PGF_pre_PGF"/>
    <property type="match status" value="1"/>
</dbReference>
<accession>A0A1I6LD75</accession>
<feature type="compositionally biased region" description="Basic and acidic residues" evidence="1">
    <location>
        <begin position="256"/>
        <end position="268"/>
    </location>
</feature>
<dbReference type="OrthoDB" id="103676at2157"/>
<evidence type="ECO:0000256" key="1">
    <source>
        <dbReference type="SAM" id="MobiDB-lite"/>
    </source>
</evidence>
<dbReference type="AlphaFoldDB" id="A0A1I6LD75"/>
<protein>
    <submittedName>
        <fullName evidence="4">PGF-pre-PGF domain-containing protein</fullName>
    </submittedName>
</protein>
<dbReference type="InterPro" id="IPR000601">
    <property type="entry name" value="PKD_dom"/>
</dbReference>
<feature type="domain" description="PKD" evidence="3">
    <location>
        <begin position="249"/>
        <end position="329"/>
    </location>
</feature>
<keyword evidence="2" id="KW-0472">Membrane</keyword>
<dbReference type="InterPro" id="IPR035986">
    <property type="entry name" value="PKD_dom_sf"/>
</dbReference>
<dbReference type="Pfam" id="PF18911">
    <property type="entry name" value="PKD_4"/>
    <property type="match status" value="1"/>
</dbReference>
<proteinExistence type="predicted"/>
<feature type="transmembrane region" description="Helical" evidence="2">
    <location>
        <begin position="646"/>
        <end position="672"/>
    </location>
</feature>
<dbReference type="Proteomes" id="UP000199062">
    <property type="component" value="Unassembled WGS sequence"/>
</dbReference>
<dbReference type="InterPro" id="IPR022409">
    <property type="entry name" value="PKD/Chitinase_dom"/>
</dbReference>
<dbReference type="STRING" id="767519.SAMN05216559_2490"/>
<dbReference type="PROSITE" id="PS50093">
    <property type="entry name" value="PKD"/>
    <property type="match status" value="1"/>
</dbReference>
<dbReference type="Gene3D" id="2.60.40.10">
    <property type="entry name" value="Immunoglobulins"/>
    <property type="match status" value="1"/>
</dbReference>
<dbReference type="InterPro" id="IPR013783">
    <property type="entry name" value="Ig-like_fold"/>
</dbReference>
<dbReference type="RefSeq" id="WP_089816823.1">
    <property type="nucleotide sequence ID" value="NZ_FOZK01000002.1"/>
</dbReference>
<evidence type="ECO:0000313" key="4">
    <source>
        <dbReference type="EMBL" id="SFS01383.1"/>
    </source>
</evidence>
<name>A0A1I6LD75_9EURY</name>
<reference evidence="4 5" key="1">
    <citation type="submission" date="2016-10" db="EMBL/GenBank/DDBJ databases">
        <authorList>
            <person name="de Groot N.N."/>
        </authorList>
    </citation>
    <scope>NUCLEOTIDE SEQUENCE [LARGE SCALE GENOMIC DNA]</scope>
    <source>
        <strain evidence="4 5">CGMCC 1.10457</strain>
    </source>
</reference>
<organism evidence="4 5">
    <name type="scientific">Halomicrobium zhouii</name>
    <dbReference type="NCBI Taxonomy" id="767519"/>
    <lineage>
        <taxon>Archaea</taxon>
        <taxon>Methanobacteriati</taxon>
        <taxon>Methanobacteriota</taxon>
        <taxon>Stenosarchaea group</taxon>
        <taxon>Halobacteria</taxon>
        <taxon>Halobacteriales</taxon>
        <taxon>Haloarculaceae</taxon>
        <taxon>Halomicrobium</taxon>
    </lineage>
</organism>
<dbReference type="SMART" id="SM00089">
    <property type="entry name" value="PKD"/>
    <property type="match status" value="1"/>
</dbReference>